<evidence type="ECO:0008006" key="5">
    <source>
        <dbReference type="Google" id="ProtNLM"/>
    </source>
</evidence>
<evidence type="ECO:0000256" key="2">
    <source>
        <dbReference type="SAM" id="SignalP"/>
    </source>
</evidence>
<gene>
    <name evidence="3" type="ORF">D7X96_00130</name>
</gene>
<comment type="caution">
    <text evidence="3">The sequence shown here is derived from an EMBL/GenBank/DDBJ whole genome shotgun (WGS) entry which is preliminary data.</text>
</comment>
<dbReference type="OrthoDB" id="5382906at2"/>
<proteinExistence type="predicted"/>
<dbReference type="Proteomes" id="UP000282656">
    <property type="component" value="Unassembled WGS sequence"/>
</dbReference>
<name>A0A3A8QZ23_9BACT</name>
<feature type="region of interest" description="Disordered" evidence="1">
    <location>
        <begin position="117"/>
        <end position="141"/>
    </location>
</feature>
<feature type="signal peptide" evidence="2">
    <location>
        <begin position="1"/>
        <end position="26"/>
    </location>
</feature>
<evidence type="ECO:0000313" key="4">
    <source>
        <dbReference type="Proteomes" id="UP000282656"/>
    </source>
</evidence>
<evidence type="ECO:0000256" key="1">
    <source>
        <dbReference type="SAM" id="MobiDB-lite"/>
    </source>
</evidence>
<keyword evidence="4" id="KW-1185">Reference proteome</keyword>
<reference evidence="4" key="1">
    <citation type="submission" date="2018-09" db="EMBL/GenBank/DDBJ databases">
        <authorList>
            <person name="Livingstone P.G."/>
            <person name="Whitworth D.E."/>
        </authorList>
    </citation>
    <scope>NUCLEOTIDE SEQUENCE [LARGE SCALE GENOMIC DNA]</scope>
    <source>
        <strain evidence="4">AB047A</strain>
    </source>
</reference>
<feature type="compositionally biased region" description="Basic and acidic residues" evidence="1">
    <location>
        <begin position="129"/>
        <end position="141"/>
    </location>
</feature>
<organism evidence="3 4">
    <name type="scientific">Corallococcus interemptor</name>
    <dbReference type="NCBI Taxonomy" id="2316720"/>
    <lineage>
        <taxon>Bacteria</taxon>
        <taxon>Pseudomonadati</taxon>
        <taxon>Myxococcota</taxon>
        <taxon>Myxococcia</taxon>
        <taxon>Myxococcales</taxon>
        <taxon>Cystobacterineae</taxon>
        <taxon>Myxococcaceae</taxon>
        <taxon>Corallococcus</taxon>
    </lineage>
</organism>
<feature type="chain" id="PRO_5017487651" description="Discoidin domain-containing protein" evidence="2">
    <location>
        <begin position="27"/>
        <end position="202"/>
    </location>
</feature>
<keyword evidence="2" id="KW-0732">Signal</keyword>
<protein>
    <recommendedName>
        <fullName evidence="5">Discoidin domain-containing protein</fullName>
    </recommendedName>
</protein>
<accession>A0A3A8QZ23</accession>
<sequence length="202" mass="21440">MTDRAARSLVLLTVLLAGLGALPSWAQGSAPDALFGLPLVIREGGWARYVNTSPDGPPQFVIKQGGAGRHEGKRGRWVIVELDVPATGRVGFDFLVEGERFSAKSVLLMRLRVPGRPPTDTPAPFNKPGADRQPHPLRESTETVAGRKLEVKEYSYAGGITAQWSPSVPVLGLVSVSGAQSFELEAFGVGGDPWKAATASGR</sequence>
<dbReference type="EMBL" id="RAWM01000001">
    <property type="protein sequence ID" value="RKH74016.1"/>
    <property type="molecule type" value="Genomic_DNA"/>
</dbReference>
<dbReference type="AlphaFoldDB" id="A0A3A8QZ23"/>
<evidence type="ECO:0000313" key="3">
    <source>
        <dbReference type="EMBL" id="RKH74016.1"/>
    </source>
</evidence>